<dbReference type="SMART" id="SM00249">
    <property type="entry name" value="PHD"/>
    <property type="match status" value="1"/>
</dbReference>
<keyword evidence="2" id="KW-0479">Metal-binding</keyword>
<dbReference type="InterPro" id="IPR037869">
    <property type="entry name" value="Spp1/CFP1"/>
</dbReference>
<name>W9CTZ7_SCLBF</name>
<dbReference type="InterPro" id="IPR011011">
    <property type="entry name" value="Znf_FYVE_PHD"/>
</dbReference>
<dbReference type="HOGENOM" id="CLU_007079_0_0_1"/>
<dbReference type="InterPro" id="IPR013083">
    <property type="entry name" value="Znf_RING/FYVE/PHD"/>
</dbReference>
<dbReference type="Pfam" id="PF00628">
    <property type="entry name" value="PHD"/>
    <property type="match status" value="1"/>
</dbReference>
<dbReference type="PANTHER" id="PTHR46174:SF1">
    <property type="entry name" value="CXXC-TYPE ZINC FINGER PROTEIN 1"/>
    <property type="match status" value="1"/>
</dbReference>
<dbReference type="GO" id="GO:0008270">
    <property type="term" value="F:zinc ion binding"/>
    <property type="evidence" value="ECO:0007669"/>
    <property type="project" value="UniProtKB-KW"/>
</dbReference>
<dbReference type="GO" id="GO:0045893">
    <property type="term" value="P:positive regulation of DNA-templated transcription"/>
    <property type="evidence" value="ECO:0007669"/>
    <property type="project" value="TreeGrafter"/>
</dbReference>
<evidence type="ECO:0000256" key="3">
    <source>
        <dbReference type="ARBA" id="ARBA00022771"/>
    </source>
</evidence>
<evidence type="ECO:0000256" key="7">
    <source>
        <dbReference type="SAM" id="MobiDB-lite"/>
    </source>
</evidence>
<feature type="compositionally biased region" description="Basic and acidic residues" evidence="7">
    <location>
        <begin position="398"/>
        <end position="415"/>
    </location>
</feature>
<organism evidence="9 10">
    <name type="scientific">Sclerotinia borealis (strain F-4128)</name>
    <dbReference type="NCBI Taxonomy" id="1432307"/>
    <lineage>
        <taxon>Eukaryota</taxon>
        <taxon>Fungi</taxon>
        <taxon>Dikarya</taxon>
        <taxon>Ascomycota</taxon>
        <taxon>Pezizomycotina</taxon>
        <taxon>Leotiomycetes</taxon>
        <taxon>Helotiales</taxon>
        <taxon>Sclerotiniaceae</taxon>
        <taxon>Sclerotinia</taxon>
    </lineage>
</organism>
<dbReference type="SUPFAM" id="SSF57903">
    <property type="entry name" value="FYVE/PHD zinc finger"/>
    <property type="match status" value="1"/>
</dbReference>
<gene>
    <name evidence="9" type="ORF">SBOR_1590</name>
</gene>
<reference evidence="9 10" key="1">
    <citation type="journal article" date="2014" name="Genome Announc.">
        <title>Draft genome sequence of Sclerotinia borealis, a psychrophilic plant pathogenic fungus.</title>
        <authorList>
            <person name="Mardanov A.V."/>
            <person name="Beletsky A.V."/>
            <person name="Kadnikov V.V."/>
            <person name="Ignatov A.N."/>
            <person name="Ravin N.V."/>
        </authorList>
    </citation>
    <scope>NUCLEOTIDE SEQUENCE [LARGE SCALE GENOMIC DNA]</scope>
    <source>
        <strain evidence="10">F-4157</strain>
    </source>
</reference>
<feature type="compositionally biased region" description="Polar residues" evidence="7">
    <location>
        <begin position="570"/>
        <end position="583"/>
    </location>
</feature>
<keyword evidence="10" id="KW-1185">Reference proteome</keyword>
<feature type="compositionally biased region" description="Basic and acidic residues" evidence="7">
    <location>
        <begin position="672"/>
        <end position="681"/>
    </location>
</feature>
<feature type="compositionally biased region" description="Polar residues" evidence="7">
    <location>
        <begin position="416"/>
        <end position="433"/>
    </location>
</feature>
<dbReference type="STRING" id="1432307.W9CTZ7"/>
<evidence type="ECO:0000259" key="8">
    <source>
        <dbReference type="PROSITE" id="PS50016"/>
    </source>
</evidence>
<feature type="compositionally biased region" description="Polar residues" evidence="7">
    <location>
        <begin position="85"/>
        <end position="103"/>
    </location>
</feature>
<protein>
    <recommendedName>
        <fullName evidence="8">PHD-type domain-containing protein</fullName>
    </recommendedName>
</protein>
<evidence type="ECO:0000256" key="5">
    <source>
        <dbReference type="ARBA" id="ARBA00023242"/>
    </source>
</evidence>
<evidence type="ECO:0000256" key="2">
    <source>
        <dbReference type="ARBA" id="ARBA00022723"/>
    </source>
</evidence>
<dbReference type="InterPro" id="IPR019786">
    <property type="entry name" value="Zinc_finger_PHD-type_CS"/>
</dbReference>
<feature type="compositionally biased region" description="Polar residues" evidence="7">
    <location>
        <begin position="241"/>
        <end position="253"/>
    </location>
</feature>
<feature type="region of interest" description="Disordered" evidence="7">
    <location>
        <begin position="83"/>
        <end position="105"/>
    </location>
</feature>
<feature type="region of interest" description="Disordered" evidence="7">
    <location>
        <begin position="512"/>
        <end position="536"/>
    </location>
</feature>
<feature type="region of interest" description="Disordered" evidence="7">
    <location>
        <begin position="564"/>
        <end position="613"/>
    </location>
</feature>
<dbReference type="EMBL" id="AYSA01000056">
    <property type="protein sequence ID" value="ESZ98059.1"/>
    <property type="molecule type" value="Genomic_DNA"/>
</dbReference>
<proteinExistence type="predicted"/>
<evidence type="ECO:0000256" key="1">
    <source>
        <dbReference type="ARBA" id="ARBA00004123"/>
    </source>
</evidence>
<evidence type="ECO:0000313" key="9">
    <source>
        <dbReference type="EMBL" id="ESZ98059.1"/>
    </source>
</evidence>
<accession>W9CTZ7</accession>
<feature type="region of interest" description="Disordered" evidence="7">
    <location>
        <begin position="361"/>
        <end position="438"/>
    </location>
</feature>
<keyword evidence="5" id="KW-0539">Nucleus</keyword>
<dbReference type="OrthoDB" id="419183at2759"/>
<feature type="compositionally biased region" description="Polar residues" evidence="7">
    <location>
        <begin position="271"/>
        <end position="282"/>
    </location>
</feature>
<sequence>MSWEHQTSYEGSDRGWTPQFAEDYSMFNTTPGRLVNGQRPFVDTSTVQALSCFNQNAQFHVEDMVTDLGMHMYQLSPDPALAISPATSPNKQVSSTTAPQSVSRARFSDVFKTPLKPNKRLDAPFCAQNATTPQSAGKGTRKLDPKIFTIPHNAQAQSNGFEAPNTNNHHLQLMAQSSISMDPFVYPMSAPASTPFYASNKAMWDASMDGMDLDFWTDSAGIFHKGHRPSNASDWERGSQMFQESMNSPPQKSTEPKAEPEPRKRHRPRASKSSFPTTSALPTSPPFLAFSSATVTPNSIAMEGFPSAVNPDLICTRPNTGNMFQGEYEDIIKPAPRVATATSPIRNLEVQPYQHQIREYTREQEELRRSPSFRESSLGYRAASSPVKGSARPGLKRSISESRDELNQELRRFNSERLSPTKQQRQPSLTSIPESPVTLPKLRRDVKLAVGSNGRATVVIDEPAKKLRRSSSQVIDYESGYDTSDDEPIIITSRNNSFKLPQQKPLKFGLFDTSSTDFQRPSTSTSGYSRSTGQHTSIDEMSEAETVFDKVKTGDAASALRKVVRERRSNQQMPKNGRYQSMVTPRAGRYAEYTSSSNNSPDGTTPSSSRSGDIRCVCRTTVDDSPLSIQCDSCEYWLHGECVDLPPYPMPLPEIYICPFCAQMPKMRNDCMRESGRDKRNLPSSPLAHKSFRSFRR</sequence>
<dbReference type="PROSITE" id="PS50016">
    <property type="entry name" value="ZF_PHD_2"/>
    <property type="match status" value="1"/>
</dbReference>
<feature type="compositionally biased region" description="Polar residues" evidence="7">
    <location>
        <begin position="593"/>
        <end position="611"/>
    </location>
</feature>
<keyword evidence="4" id="KW-0862">Zinc</keyword>
<feature type="compositionally biased region" description="Low complexity" evidence="7">
    <location>
        <begin position="522"/>
        <end position="533"/>
    </location>
</feature>
<dbReference type="PANTHER" id="PTHR46174">
    <property type="entry name" value="CXXC-TYPE ZINC FINGER PROTEIN 1"/>
    <property type="match status" value="1"/>
</dbReference>
<keyword evidence="3 6" id="KW-0863">Zinc-finger</keyword>
<feature type="domain" description="PHD-type" evidence="8">
    <location>
        <begin position="613"/>
        <end position="664"/>
    </location>
</feature>
<evidence type="ECO:0000313" key="10">
    <source>
        <dbReference type="Proteomes" id="UP000019487"/>
    </source>
</evidence>
<feature type="region of interest" description="Disordered" evidence="7">
    <location>
        <begin position="672"/>
        <end position="697"/>
    </location>
</feature>
<dbReference type="InterPro" id="IPR019787">
    <property type="entry name" value="Znf_PHD-finger"/>
</dbReference>
<feature type="region of interest" description="Disordered" evidence="7">
    <location>
        <begin position="241"/>
        <end position="283"/>
    </location>
</feature>
<dbReference type="Gene3D" id="3.30.40.10">
    <property type="entry name" value="Zinc/RING finger domain, C3HC4 (zinc finger)"/>
    <property type="match status" value="1"/>
</dbReference>
<dbReference type="GO" id="GO:0048188">
    <property type="term" value="C:Set1C/COMPASS complex"/>
    <property type="evidence" value="ECO:0007669"/>
    <property type="project" value="InterPro"/>
</dbReference>
<comment type="caution">
    <text evidence="9">The sequence shown here is derived from an EMBL/GenBank/DDBJ whole genome shotgun (WGS) entry which is preliminary data.</text>
</comment>
<comment type="subcellular location">
    <subcellularLocation>
        <location evidence="1">Nucleus</location>
    </subcellularLocation>
</comment>
<dbReference type="InterPro" id="IPR001965">
    <property type="entry name" value="Znf_PHD"/>
</dbReference>
<dbReference type="PROSITE" id="PS01359">
    <property type="entry name" value="ZF_PHD_1"/>
    <property type="match status" value="1"/>
</dbReference>
<evidence type="ECO:0000256" key="4">
    <source>
        <dbReference type="ARBA" id="ARBA00022833"/>
    </source>
</evidence>
<feature type="compositionally biased region" description="Polar residues" evidence="7">
    <location>
        <begin position="512"/>
        <end position="521"/>
    </location>
</feature>
<dbReference type="AlphaFoldDB" id="W9CTZ7"/>
<dbReference type="Proteomes" id="UP000019487">
    <property type="component" value="Unassembled WGS sequence"/>
</dbReference>
<evidence type="ECO:0000256" key="6">
    <source>
        <dbReference type="PROSITE-ProRule" id="PRU00146"/>
    </source>
</evidence>